<dbReference type="SMART" id="SM00849">
    <property type="entry name" value="Lactamase_B"/>
    <property type="match status" value="1"/>
</dbReference>
<protein>
    <submittedName>
        <fullName evidence="2">Glyoxylase-like metal-dependent hydrolase (Beta-lactamase superfamily II)</fullName>
    </submittedName>
</protein>
<gene>
    <name evidence="2" type="ORF">FHW18_000563</name>
</gene>
<dbReference type="InterPro" id="IPR036388">
    <property type="entry name" value="WH-like_DNA-bd_sf"/>
</dbReference>
<dbReference type="GO" id="GO:0016787">
    <property type="term" value="F:hydrolase activity"/>
    <property type="evidence" value="ECO:0007669"/>
    <property type="project" value="UniProtKB-KW"/>
</dbReference>
<dbReference type="EMBL" id="JACBYR010000001">
    <property type="protein sequence ID" value="NYE81292.1"/>
    <property type="molecule type" value="Genomic_DNA"/>
</dbReference>
<organism evidence="2 3">
    <name type="scientific">Pigmentiphaga litoralis</name>
    <dbReference type="NCBI Taxonomy" id="516702"/>
    <lineage>
        <taxon>Bacteria</taxon>
        <taxon>Pseudomonadati</taxon>
        <taxon>Pseudomonadota</taxon>
        <taxon>Betaproteobacteria</taxon>
        <taxon>Burkholderiales</taxon>
        <taxon>Alcaligenaceae</taxon>
        <taxon>Pigmentiphaga</taxon>
    </lineage>
</organism>
<dbReference type="PANTHER" id="PTHR23131:SF4">
    <property type="entry name" value="METALLO-BETA-LACTAMASE SUPERFAMILY POTEIN"/>
    <property type="match status" value="1"/>
</dbReference>
<dbReference type="InterPro" id="IPR050662">
    <property type="entry name" value="Sec-metab_biosynth-thioest"/>
</dbReference>
<dbReference type="Gene3D" id="3.60.15.10">
    <property type="entry name" value="Ribonuclease Z/Hydroxyacylglutathione hydrolase-like"/>
    <property type="match status" value="1"/>
</dbReference>
<dbReference type="RefSeq" id="WP_179583198.1">
    <property type="nucleotide sequence ID" value="NZ_JACBYR010000001.1"/>
</dbReference>
<dbReference type="PANTHER" id="PTHR23131">
    <property type="entry name" value="ENDORIBONUCLEASE LACTB2"/>
    <property type="match status" value="1"/>
</dbReference>
<dbReference type="Pfam" id="PF00753">
    <property type="entry name" value="Lactamase_B"/>
    <property type="match status" value="2"/>
</dbReference>
<feature type="domain" description="Metallo-beta-lactamase" evidence="1">
    <location>
        <begin position="42"/>
        <end position="263"/>
    </location>
</feature>
<comment type="caution">
    <text evidence="2">The sequence shown here is derived from an EMBL/GenBank/DDBJ whole genome shotgun (WGS) entry which is preliminary data.</text>
</comment>
<dbReference type="InterPro" id="IPR001279">
    <property type="entry name" value="Metallo-B-lactamas"/>
</dbReference>
<sequence length="350" mass="39233">MNPLEHQLQYPFNDTLPAAGTSIEVAPGIRWVRLPLPFALDHINVWLMRDTYEGRDGWTVVDCGVARDEVMGMWEQVFANELDGLPVVRVIVTHMHPDHIGLAHWLTEKWNAPLQMTMTDFVVAQLYCGADSGGGGERLARHFERHGMTNPEDLDGVRKRKSYYSQLVPKVPSSFIRIVDNDIVTIGGHDWQVIIGYGHAPEHASFYSKSLNVVISGDMVLPRISTNVSVNSEEPQGNALQDYLDSLSRYADVPDDALTLPSHGRPFVGIHTRIQQQHDHHAEHLARVLTACAEPKSAFDIVPVLFKRKLDLHQMTFALGESIAHLHMLMYAGRAKRITGDDGVIRFQAV</sequence>
<dbReference type="SUPFAM" id="SSF56281">
    <property type="entry name" value="Metallo-hydrolase/oxidoreductase"/>
    <property type="match status" value="1"/>
</dbReference>
<evidence type="ECO:0000259" key="1">
    <source>
        <dbReference type="SMART" id="SM00849"/>
    </source>
</evidence>
<dbReference type="InterPro" id="IPR036866">
    <property type="entry name" value="RibonucZ/Hydroxyglut_hydro"/>
</dbReference>
<dbReference type="Gene3D" id="1.10.10.10">
    <property type="entry name" value="Winged helix-like DNA-binding domain superfamily/Winged helix DNA-binding domain"/>
    <property type="match status" value="1"/>
</dbReference>
<reference evidence="2 3" key="1">
    <citation type="submission" date="2020-07" db="EMBL/GenBank/DDBJ databases">
        <title>Genomic Encyclopedia of Type Strains, Phase IV (KMG-V): Genome sequencing to study the core and pangenomes of soil and plant-associated prokaryotes.</title>
        <authorList>
            <person name="Whitman W."/>
        </authorList>
    </citation>
    <scope>NUCLEOTIDE SEQUENCE [LARGE SCALE GENOMIC DNA]</scope>
    <source>
        <strain evidence="2 3">SAS40</strain>
    </source>
</reference>
<evidence type="ECO:0000313" key="3">
    <source>
        <dbReference type="Proteomes" id="UP000542125"/>
    </source>
</evidence>
<dbReference type="Proteomes" id="UP000542125">
    <property type="component" value="Unassembled WGS sequence"/>
</dbReference>
<accession>A0A7Y9IQW0</accession>
<dbReference type="AlphaFoldDB" id="A0A7Y9IQW0"/>
<keyword evidence="3" id="KW-1185">Reference proteome</keyword>
<dbReference type="Pfam" id="PF21221">
    <property type="entry name" value="B_lactamase-like_C"/>
    <property type="match status" value="1"/>
</dbReference>
<proteinExistence type="predicted"/>
<name>A0A7Y9IQW0_9BURK</name>
<keyword evidence="2" id="KW-0378">Hydrolase</keyword>
<evidence type="ECO:0000313" key="2">
    <source>
        <dbReference type="EMBL" id="NYE81292.1"/>
    </source>
</evidence>
<dbReference type="InterPro" id="IPR048933">
    <property type="entry name" value="B_lactamase-like_C"/>
</dbReference>